<evidence type="ECO:0000313" key="17">
    <source>
        <dbReference type="Ensembl" id="ENSSLDP00000031890.1"/>
    </source>
</evidence>
<dbReference type="Ensembl" id="ENSSLDT00000032800.1">
    <property type="protein sequence ID" value="ENSSLDP00000031890.1"/>
    <property type="gene ID" value="ENSSLDG00000024473.1"/>
</dbReference>
<comment type="subcellular location">
    <subcellularLocation>
        <location evidence="2">Cell membrane</location>
        <topology evidence="2">Single-pass type I membrane protein</topology>
    </subcellularLocation>
</comment>
<dbReference type="GO" id="GO:0005886">
    <property type="term" value="C:plasma membrane"/>
    <property type="evidence" value="ECO:0007669"/>
    <property type="project" value="UniProtKB-SubCell"/>
</dbReference>
<dbReference type="FunFam" id="2.60.40.60:FF:000129">
    <property type="entry name" value="protocadherin alpha-C2 isoform X1"/>
    <property type="match status" value="1"/>
</dbReference>
<dbReference type="FunFam" id="2.60.40.60:FF:000018">
    <property type="entry name" value="Protocadherin gamma c3"/>
    <property type="match status" value="1"/>
</dbReference>
<evidence type="ECO:0000313" key="18">
    <source>
        <dbReference type="Proteomes" id="UP000261360"/>
    </source>
</evidence>
<dbReference type="Pfam" id="PF08266">
    <property type="entry name" value="Cadherin_2"/>
    <property type="match status" value="1"/>
</dbReference>
<evidence type="ECO:0000256" key="10">
    <source>
        <dbReference type="ARBA" id="ARBA00023136"/>
    </source>
</evidence>
<feature type="region of interest" description="Disordered" evidence="13">
    <location>
        <begin position="797"/>
        <end position="823"/>
    </location>
</feature>
<dbReference type="GO" id="GO:0009653">
    <property type="term" value="P:anatomical structure morphogenesis"/>
    <property type="evidence" value="ECO:0007669"/>
    <property type="project" value="UniProtKB-ARBA"/>
</dbReference>
<evidence type="ECO:0000256" key="2">
    <source>
        <dbReference type="ARBA" id="ARBA00004251"/>
    </source>
</evidence>
<dbReference type="InterPro" id="IPR002126">
    <property type="entry name" value="Cadherin-like_dom"/>
</dbReference>
<dbReference type="PANTHER" id="PTHR24028">
    <property type="entry name" value="CADHERIN-87A"/>
    <property type="match status" value="1"/>
</dbReference>
<evidence type="ECO:0000256" key="8">
    <source>
        <dbReference type="ARBA" id="ARBA00022889"/>
    </source>
</evidence>
<name>A0A3B4YMV1_SERLL</name>
<dbReference type="InterPro" id="IPR032455">
    <property type="entry name" value="Cadherin_C"/>
</dbReference>
<reference evidence="17" key="2">
    <citation type="submission" date="2025-09" db="UniProtKB">
        <authorList>
            <consortium name="Ensembl"/>
        </authorList>
    </citation>
    <scope>IDENTIFICATION</scope>
</reference>
<dbReference type="Pfam" id="PF00028">
    <property type="entry name" value="Cadherin"/>
    <property type="match status" value="5"/>
</dbReference>
<feature type="domain" description="Cadherin" evidence="16">
    <location>
        <begin position="131"/>
        <end position="239"/>
    </location>
</feature>
<dbReference type="FunFam" id="2.60.40.60:FF:000002">
    <property type="entry name" value="Protocadherin alpha 2"/>
    <property type="match status" value="1"/>
</dbReference>
<keyword evidence="10 14" id="KW-0472">Membrane</keyword>
<dbReference type="InterPro" id="IPR013164">
    <property type="entry name" value="Cadherin_N"/>
</dbReference>
<evidence type="ECO:0000256" key="11">
    <source>
        <dbReference type="ARBA" id="ARBA00023180"/>
    </source>
</evidence>
<dbReference type="SUPFAM" id="SSF49313">
    <property type="entry name" value="Cadherin-like"/>
    <property type="match status" value="6"/>
</dbReference>
<dbReference type="SMART" id="SM00112">
    <property type="entry name" value="CA"/>
    <property type="match status" value="6"/>
</dbReference>
<feature type="chain" id="PRO_5017371105" description="Cadherin domain-containing protein" evidence="15">
    <location>
        <begin position="27"/>
        <end position="823"/>
    </location>
</feature>
<evidence type="ECO:0000256" key="3">
    <source>
        <dbReference type="ARBA" id="ARBA00022475"/>
    </source>
</evidence>
<feature type="domain" description="Cadherin" evidence="16">
    <location>
        <begin position="26"/>
        <end position="130"/>
    </location>
</feature>
<keyword evidence="3" id="KW-1003">Cell membrane</keyword>
<dbReference type="Proteomes" id="UP000261360">
    <property type="component" value="Unplaced"/>
</dbReference>
<reference evidence="17" key="1">
    <citation type="submission" date="2025-08" db="UniProtKB">
        <authorList>
            <consortium name="Ensembl"/>
        </authorList>
    </citation>
    <scope>IDENTIFICATION</scope>
</reference>
<feature type="transmembrane region" description="Helical" evidence="14">
    <location>
        <begin position="686"/>
        <end position="711"/>
    </location>
</feature>
<feature type="domain" description="Cadherin" evidence="16">
    <location>
        <begin position="575"/>
        <end position="673"/>
    </location>
</feature>
<feature type="domain" description="Cadherin" evidence="16">
    <location>
        <begin position="451"/>
        <end position="560"/>
    </location>
</feature>
<keyword evidence="4 14" id="KW-0812">Transmembrane</keyword>
<dbReference type="FunFam" id="2.60.40.60:FF:000006">
    <property type="entry name" value="Protocadherin alpha 2"/>
    <property type="match status" value="1"/>
</dbReference>
<dbReference type="CDD" id="cd11304">
    <property type="entry name" value="Cadherin_repeat"/>
    <property type="match status" value="5"/>
</dbReference>
<evidence type="ECO:0000256" key="7">
    <source>
        <dbReference type="ARBA" id="ARBA00022837"/>
    </source>
</evidence>
<dbReference type="Gene3D" id="2.60.40.60">
    <property type="entry name" value="Cadherins"/>
    <property type="match status" value="6"/>
</dbReference>
<organism evidence="17 18">
    <name type="scientific">Seriola lalandi dorsalis</name>
    <dbReference type="NCBI Taxonomy" id="1841481"/>
    <lineage>
        <taxon>Eukaryota</taxon>
        <taxon>Metazoa</taxon>
        <taxon>Chordata</taxon>
        <taxon>Craniata</taxon>
        <taxon>Vertebrata</taxon>
        <taxon>Euteleostomi</taxon>
        <taxon>Actinopterygii</taxon>
        <taxon>Neopterygii</taxon>
        <taxon>Teleostei</taxon>
        <taxon>Neoteleostei</taxon>
        <taxon>Acanthomorphata</taxon>
        <taxon>Carangaria</taxon>
        <taxon>Carangiformes</taxon>
        <taxon>Carangidae</taxon>
        <taxon>Seriola</taxon>
    </lineage>
</organism>
<dbReference type="FunFam" id="2.60.40.60:FF:000001">
    <property type="entry name" value="Protocadherin alpha 2"/>
    <property type="match status" value="1"/>
</dbReference>
<dbReference type="GO" id="GO:0007156">
    <property type="term" value="P:homophilic cell adhesion via plasma membrane adhesion molecules"/>
    <property type="evidence" value="ECO:0007669"/>
    <property type="project" value="InterPro"/>
</dbReference>
<keyword evidence="8" id="KW-0130">Cell adhesion</keyword>
<evidence type="ECO:0000256" key="14">
    <source>
        <dbReference type="SAM" id="Phobius"/>
    </source>
</evidence>
<feature type="domain" description="Cadherin" evidence="16">
    <location>
        <begin position="240"/>
        <end position="345"/>
    </location>
</feature>
<dbReference type="InterPro" id="IPR050174">
    <property type="entry name" value="Protocadherin/Cadherin-CA"/>
</dbReference>
<keyword evidence="5 15" id="KW-0732">Signal</keyword>
<evidence type="ECO:0000256" key="1">
    <source>
        <dbReference type="ARBA" id="ARBA00003436"/>
    </source>
</evidence>
<protein>
    <recommendedName>
        <fullName evidence="16">Cadherin domain-containing protein</fullName>
    </recommendedName>
</protein>
<evidence type="ECO:0000256" key="4">
    <source>
        <dbReference type="ARBA" id="ARBA00022692"/>
    </source>
</evidence>
<evidence type="ECO:0000256" key="13">
    <source>
        <dbReference type="SAM" id="MobiDB-lite"/>
    </source>
</evidence>
<dbReference type="PROSITE" id="PS50268">
    <property type="entry name" value="CADHERIN_2"/>
    <property type="match status" value="6"/>
</dbReference>
<dbReference type="Pfam" id="PF16492">
    <property type="entry name" value="Cadherin_C_2"/>
    <property type="match status" value="1"/>
</dbReference>
<dbReference type="InterPro" id="IPR020894">
    <property type="entry name" value="Cadherin_CS"/>
</dbReference>
<dbReference type="PRINTS" id="PR00205">
    <property type="entry name" value="CADHERIN"/>
</dbReference>
<evidence type="ECO:0000256" key="5">
    <source>
        <dbReference type="ARBA" id="ARBA00022729"/>
    </source>
</evidence>
<evidence type="ECO:0000256" key="9">
    <source>
        <dbReference type="ARBA" id="ARBA00022989"/>
    </source>
</evidence>
<keyword evidence="7 12" id="KW-0106">Calcium</keyword>
<keyword evidence="9 14" id="KW-1133">Transmembrane helix</keyword>
<keyword evidence="6" id="KW-0677">Repeat</keyword>
<dbReference type="GO" id="GO:0005509">
    <property type="term" value="F:calcium ion binding"/>
    <property type="evidence" value="ECO:0007669"/>
    <property type="project" value="UniProtKB-UniRule"/>
</dbReference>
<dbReference type="FunFam" id="2.60.40.60:FF:000004">
    <property type="entry name" value="Protocadherin 1 gamma 2"/>
    <property type="match status" value="1"/>
</dbReference>
<feature type="signal peptide" evidence="15">
    <location>
        <begin position="1"/>
        <end position="26"/>
    </location>
</feature>
<proteinExistence type="predicted"/>
<evidence type="ECO:0000256" key="12">
    <source>
        <dbReference type="PROSITE-ProRule" id="PRU00043"/>
    </source>
</evidence>
<evidence type="ECO:0000259" key="16">
    <source>
        <dbReference type="PROSITE" id="PS50268"/>
    </source>
</evidence>
<evidence type="ECO:0000256" key="15">
    <source>
        <dbReference type="SAM" id="SignalP"/>
    </source>
</evidence>
<feature type="domain" description="Cadherin" evidence="16">
    <location>
        <begin position="346"/>
        <end position="450"/>
    </location>
</feature>
<dbReference type="PANTHER" id="PTHR24028:SF296">
    <property type="entry name" value="PROTOCADHERIN 1 GAMMA 11 PRECURSOR-RELATED"/>
    <property type="match status" value="1"/>
</dbReference>
<dbReference type="AlphaFoldDB" id="A0A3B4YMV1"/>
<dbReference type="InterPro" id="IPR015919">
    <property type="entry name" value="Cadherin-like_sf"/>
</dbReference>
<dbReference type="PROSITE" id="PS00232">
    <property type="entry name" value="CADHERIN_1"/>
    <property type="match status" value="3"/>
</dbReference>
<keyword evidence="18" id="KW-1185">Reference proteome</keyword>
<evidence type="ECO:0000256" key="6">
    <source>
        <dbReference type="ARBA" id="ARBA00022737"/>
    </source>
</evidence>
<accession>A0A3B4YMV1</accession>
<keyword evidence="11" id="KW-0325">Glycoprotein</keyword>
<comment type="function">
    <text evidence="1">Potential calcium-dependent cell-adhesion protein. May be involved in the establishment and maintenance of specific neuronal connections in the brain.</text>
</comment>
<dbReference type="GeneTree" id="ENSGT00940000164468"/>
<sequence>METPDGTMRRQVLLFISFLSLSSVAGQVSYSIPEEMAKGSLIGNIAQDLGLDRKRLTSGKGRIFTGDSAEHIELNRERGVLLIKEKIDREALCGQTTPCALHFQIILENPMEFYTVVVEITDINDNTPVFEKTDMKFKISESAVIGAKFLLERALDPDVGMNSLQSYYLTKTENFVLKLKDQPDGEKIVEMVLQKPLDREKEEEIFLVLTAVDGGEPNLSGTAQIHVTVLDANDNAPVFTKTVYKATITENAPKGTVITRVTASDADKGSNSKITYSISNTAADVRDMFEIHEINGNLILKTGNVDYEKRRLYELDVQVSDQGGLSDACKVIVDVADTNDNPPSINIMSNSNTVSENVKPGTVVTMLNIQDSDANENGKVMCVLNENIPFAIKSSTNNFFSVVTDSDLDRERASEYNITVTCSDEGVPSLSSSVTLTLHISDVNDNVPVFERSSYEAYIVENNTPGLSIFTVKARDADWNQNARVSYILEESSVNGVPVSSYVSVGADSGVIHAVRSFDYEQIKDFHFRVKAQDGGSPPLSSNVTVKLLIQDQNDNPPQVLYPVQTGGSLVAEMVPRSADVGYLVTKVVAVDVDSGQNAWLSYKLQKATDRAALFEVGLQNGEIRTIRQVTDKDVVKQRLTVIVEDNGQPSRSATVIVNVAVADSFPEVLSEFTDFTHDKEYNDNLTFYLVLALAVVSFLFITCLVVIISVKVYRWRQSRILYHSNLPVIPYYPPRYSDTLGTGTLQHVYNYEVCRTTDSRKSDCKFGRAGSQNVLIMDPSSTGTMQRIQNEKSILDEPDSPIECPPSPAASLSPYRSLMPTL</sequence>